<dbReference type="InterPro" id="IPR003877">
    <property type="entry name" value="SPRY_dom"/>
</dbReference>
<evidence type="ECO:0000259" key="2">
    <source>
        <dbReference type="PROSITE" id="PS50188"/>
    </source>
</evidence>
<dbReference type="SUPFAM" id="SSF49899">
    <property type="entry name" value="Concanavalin A-like lectins/glucanases"/>
    <property type="match status" value="1"/>
</dbReference>
<dbReference type="Pfam" id="PF00622">
    <property type="entry name" value="SPRY"/>
    <property type="match status" value="1"/>
</dbReference>
<sequence length="448" mass="46356">MKRNPRARVRCGGADRTPDGTMPHLRLRPICRAGPSSPGNESMLVRRTLPFIALSSTLWLLGCGEVRVVDARSGEQDDHVPPSPPSGPCQLTFALPFGGVGRGLEVSNDGRTVSSLSATEMLQGSVGRVGGRWYFEVTVDTLADGVWWAQNIGIGTPDGIRTMGGSSGGLSALLNSGGSLMPGFGSPEPFFGEAFGTGDVIGVAADLDEGRVFFSRNGVWLNAGDPLQGTRGVPIIVLPGVDAYYPAVGVSEGDTLTINLSGDFVHAIPAGYAPFAAGLTGDEDGHCIDVGAGGMPASPAPVQATCSAAYEFTSYAAPQGSGEELHVVGIYEPSTGVGGQVDVHIERSGDMTLALTAYVATSFRVTVAPGANLGRIVLSSYEPSSVDAPLGVTVSSHVFEGNGRYLGGGFEWPSSETSELISAVEEETELKLSSFSGCYAGSQFTLTN</sequence>
<dbReference type="InterPro" id="IPR013320">
    <property type="entry name" value="ConA-like_dom_sf"/>
</dbReference>
<evidence type="ECO:0000313" key="3">
    <source>
        <dbReference type="EMBL" id="CAJ46687.1"/>
    </source>
</evidence>
<reference evidence="3" key="1">
    <citation type="journal article" date="2006" name="Chem. Biol.">
        <title>Molecular and biochemical studies of chondramide formation-highly cytotoxic natural products from Chondromyces crocatus Cm c5.</title>
        <authorList>
            <person name="Rachid S."/>
            <person name="Krug D."/>
            <person name="Kunze B."/>
            <person name="Kochems I."/>
            <person name="Scharfe M."/>
            <person name="Zabriskie T.M."/>
            <person name="Blocker H."/>
            <person name="Muller R."/>
        </authorList>
    </citation>
    <scope>NUCLEOTIDE SEQUENCE</scope>
    <source>
        <strain evidence="3">Cmc5</strain>
    </source>
</reference>
<dbReference type="InterPro" id="IPR001870">
    <property type="entry name" value="B30.2/SPRY"/>
</dbReference>
<dbReference type="Gene3D" id="2.60.120.920">
    <property type="match status" value="1"/>
</dbReference>
<dbReference type="PROSITE" id="PS50188">
    <property type="entry name" value="B302_SPRY"/>
    <property type="match status" value="1"/>
</dbReference>
<protein>
    <recommendedName>
        <fullName evidence="2">B30.2/SPRY domain-containing protein</fullName>
    </recommendedName>
</protein>
<dbReference type="CDD" id="cd12886">
    <property type="entry name" value="SPRY_like"/>
    <property type="match status" value="1"/>
</dbReference>
<evidence type="ECO:0000256" key="1">
    <source>
        <dbReference type="SAM" id="MobiDB-lite"/>
    </source>
</evidence>
<dbReference type="EMBL" id="AM179409">
    <property type="protein sequence ID" value="CAJ46687.1"/>
    <property type="molecule type" value="Genomic_DNA"/>
</dbReference>
<proteinExistence type="predicted"/>
<feature type="domain" description="B30.2/SPRY" evidence="2">
    <location>
        <begin position="73"/>
        <end position="265"/>
    </location>
</feature>
<dbReference type="InterPro" id="IPR043136">
    <property type="entry name" value="B30.2/SPRY_sf"/>
</dbReference>
<organism evidence="3">
    <name type="scientific">Chondromyces crocatus</name>
    <dbReference type="NCBI Taxonomy" id="52"/>
    <lineage>
        <taxon>Bacteria</taxon>
        <taxon>Pseudomonadati</taxon>
        <taxon>Myxococcota</taxon>
        <taxon>Polyangia</taxon>
        <taxon>Polyangiales</taxon>
        <taxon>Polyangiaceae</taxon>
        <taxon>Chondromyces</taxon>
    </lineage>
</organism>
<dbReference type="AlphaFoldDB" id="Q0VZ75"/>
<dbReference type="SMART" id="SM00449">
    <property type="entry name" value="SPRY"/>
    <property type="match status" value="1"/>
</dbReference>
<accession>Q0VZ75</accession>
<name>Q0VZ75_CHOCO</name>
<feature type="region of interest" description="Disordered" evidence="1">
    <location>
        <begin position="1"/>
        <end position="25"/>
    </location>
</feature>